<dbReference type="OrthoDB" id="5597932at2759"/>
<proteinExistence type="predicted"/>
<dbReference type="EMBL" id="JANBOI010000264">
    <property type="protein sequence ID" value="KAJ1732044.1"/>
    <property type="molecule type" value="Genomic_DNA"/>
</dbReference>
<accession>A0A9W7YFD9</accession>
<organism evidence="1 2">
    <name type="scientific">Coemansia biformis</name>
    <dbReference type="NCBI Taxonomy" id="1286918"/>
    <lineage>
        <taxon>Eukaryota</taxon>
        <taxon>Fungi</taxon>
        <taxon>Fungi incertae sedis</taxon>
        <taxon>Zoopagomycota</taxon>
        <taxon>Kickxellomycotina</taxon>
        <taxon>Kickxellomycetes</taxon>
        <taxon>Kickxellales</taxon>
        <taxon>Kickxellaceae</taxon>
        <taxon>Coemansia</taxon>
    </lineage>
</organism>
<evidence type="ECO:0000313" key="2">
    <source>
        <dbReference type="Proteomes" id="UP001143981"/>
    </source>
</evidence>
<reference evidence="1" key="1">
    <citation type="submission" date="2022-07" db="EMBL/GenBank/DDBJ databases">
        <title>Phylogenomic reconstructions and comparative analyses of Kickxellomycotina fungi.</title>
        <authorList>
            <person name="Reynolds N.K."/>
            <person name="Stajich J.E."/>
            <person name="Barry K."/>
            <person name="Grigoriev I.V."/>
            <person name="Crous P."/>
            <person name="Smith M.E."/>
        </authorList>
    </citation>
    <scope>NUCLEOTIDE SEQUENCE</scope>
    <source>
        <strain evidence="1">BCRC 34381</strain>
    </source>
</reference>
<dbReference type="AlphaFoldDB" id="A0A9W7YFD9"/>
<sequence>MSEAEIEGFRQQSARLLSLMRLYKHGGDAAREKGGRVELEVGHYLESLACCLEDFWCRRVWQPPHEASKNWSTMLGICEYAYKRCTAKEHSPLRGCASLVAASVYYQLATASLEVAREVTGAGADADAATAVRDASGYLADMARHEQASRALLDAHNVARLLPQTWAHCQEAAVPLGDFELRSHPHTKRWPPVAYPVGATSSPLDIANFVRQLCHEFLDRSGLSLQAPKG</sequence>
<protein>
    <submittedName>
        <fullName evidence="1">Uncharacterized protein</fullName>
    </submittedName>
</protein>
<comment type="caution">
    <text evidence="1">The sequence shown here is derived from an EMBL/GenBank/DDBJ whole genome shotgun (WGS) entry which is preliminary data.</text>
</comment>
<evidence type="ECO:0000313" key="1">
    <source>
        <dbReference type="EMBL" id="KAJ1732044.1"/>
    </source>
</evidence>
<dbReference type="Proteomes" id="UP001143981">
    <property type="component" value="Unassembled WGS sequence"/>
</dbReference>
<name>A0A9W7YFD9_9FUNG</name>
<keyword evidence="2" id="KW-1185">Reference proteome</keyword>
<gene>
    <name evidence="1" type="ORF">LPJ61_002240</name>
</gene>